<dbReference type="Proteomes" id="UP000176005">
    <property type="component" value="Unassembled WGS sequence"/>
</dbReference>
<organism evidence="3 4">
    <name type="scientific">Streptomyces nanshensis</name>
    <dbReference type="NCBI Taxonomy" id="518642"/>
    <lineage>
        <taxon>Bacteria</taxon>
        <taxon>Bacillati</taxon>
        <taxon>Actinomycetota</taxon>
        <taxon>Actinomycetes</taxon>
        <taxon>Kitasatosporales</taxon>
        <taxon>Streptomycetaceae</taxon>
        <taxon>Streptomyces</taxon>
    </lineage>
</organism>
<dbReference type="Pfam" id="PF13517">
    <property type="entry name" value="FG-GAP_3"/>
    <property type="match status" value="1"/>
</dbReference>
<dbReference type="AlphaFoldDB" id="A0A1E7KVJ6"/>
<dbReference type="Gene3D" id="2.40.128.340">
    <property type="match status" value="1"/>
</dbReference>
<accession>A0A1E7KVJ6</accession>
<feature type="compositionally biased region" description="Low complexity" evidence="2">
    <location>
        <begin position="248"/>
        <end position="260"/>
    </location>
</feature>
<dbReference type="InterPro" id="IPR028994">
    <property type="entry name" value="Integrin_alpha_N"/>
</dbReference>
<evidence type="ECO:0000313" key="3">
    <source>
        <dbReference type="EMBL" id="OEV07932.1"/>
    </source>
</evidence>
<reference evidence="3 4" key="1">
    <citation type="journal article" date="2016" name="Front. Microbiol.">
        <title>Comparative Genomics Analysis of Streptomyces Species Reveals Their Adaptation to the Marine Environment and Their Diversity at the Genomic Level.</title>
        <authorList>
            <person name="Tian X."/>
            <person name="Zhang Z."/>
            <person name="Yang T."/>
            <person name="Chen M."/>
            <person name="Li J."/>
            <person name="Chen F."/>
            <person name="Yang J."/>
            <person name="Li W."/>
            <person name="Zhang B."/>
            <person name="Zhang Z."/>
            <person name="Wu J."/>
            <person name="Zhang C."/>
            <person name="Long L."/>
            <person name="Xiao J."/>
        </authorList>
    </citation>
    <scope>NUCLEOTIDE SEQUENCE [LARGE SCALE GENOMIC DNA]</scope>
    <source>
        <strain evidence="3 4">SCSIO 10429</strain>
    </source>
</reference>
<sequence>MHLAVVTVAAATGLAVTAFGLGWDGSSSEANAAPTARTPAGKAAQADTDLNGDGFADVVFTSAKDGGPDPSGRFLAVVYGTKNGPDPDKRAVFTDKDLGVPADEELDAPYADQPAVADLDDDGNPDILFGASGRVLWGTPDGPQPGKQGKVELPDAGKEYASSAQPVTGDFDGDGHVDLATYDIADDGQSNAIAVLNGPFKRDGSPAATAVRDNPMGDEAFLTSGDANGDKAADLVVHAVGDDEDADSTLLTGGADTDTGLSEKDTRLPEGNQVVFGDFDGDGRRDIAVGNSGIANDEDPDGKKVKGWIDVLYGKDPGKPEKIEGGAPGEGFGVRLATADADGDGVDDLAVQLSAFIPPTSKIQVLHGSSKGLGSKPWRSTKRTTSDRHYAPELLGAGNYDADGNSEIVLVKSPYLDPKSHWWFTEGTDENDAAFTTTDFS</sequence>
<dbReference type="PATRIC" id="fig|518642.10.peg.6280"/>
<evidence type="ECO:0008006" key="5">
    <source>
        <dbReference type="Google" id="ProtNLM"/>
    </source>
</evidence>
<feature type="region of interest" description="Disordered" evidence="2">
    <location>
        <begin position="206"/>
        <end position="227"/>
    </location>
</feature>
<dbReference type="Gene3D" id="2.130.10.130">
    <property type="entry name" value="Integrin alpha, N-terminal"/>
    <property type="match status" value="2"/>
</dbReference>
<name>A0A1E7KVJ6_9ACTN</name>
<dbReference type="SUPFAM" id="SSF69318">
    <property type="entry name" value="Integrin alpha N-terminal domain"/>
    <property type="match status" value="1"/>
</dbReference>
<dbReference type="PANTHER" id="PTHR46580:SF2">
    <property type="entry name" value="MAM DOMAIN-CONTAINING PROTEIN"/>
    <property type="match status" value="1"/>
</dbReference>
<comment type="caution">
    <text evidence="3">The sequence shown here is derived from an EMBL/GenBank/DDBJ whole genome shotgun (WGS) entry which is preliminary data.</text>
</comment>
<dbReference type="InterPro" id="IPR013517">
    <property type="entry name" value="FG-GAP"/>
</dbReference>
<keyword evidence="1" id="KW-0732">Signal</keyword>
<keyword evidence="4" id="KW-1185">Reference proteome</keyword>
<proteinExistence type="predicted"/>
<protein>
    <recommendedName>
        <fullName evidence="5">Esterase</fullName>
    </recommendedName>
</protein>
<dbReference type="PANTHER" id="PTHR46580">
    <property type="entry name" value="SENSOR KINASE-RELATED"/>
    <property type="match status" value="1"/>
</dbReference>
<feature type="region of interest" description="Disordered" evidence="2">
    <location>
        <begin position="247"/>
        <end position="266"/>
    </location>
</feature>
<dbReference type="EMBL" id="LJGW01000455">
    <property type="protein sequence ID" value="OEV07932.1"/>
    <property type="molecule type" value="Genomic_DNA"/>
</dbReference>
<evidence type="ECO:0000256" key="1">
    <source>
        <dbReference type="ARBA" id="ARBA00022729"/>
    </source>
</evidence>
<feature type="region of interest" description="Disordered" evidence="2">
    <location>
        <begin position="28"/>
        <end position="48"/>
    </location>
</feature>
<evidence type="ECO:0000256" key="2">
    <source>
        <dbReference type="SAM" id="MobiDB-lite"/>
    </source>
</evidence>
<gene>
    <name evidence="3" type="ORF">AN218_28270</name>
</gene>
<dbReference type="Pfam" id="PF01839">
    <property type="entry name" value="FG-GAP"/>
    <property type="match status" value="1"/>
</dbReference>
<evidence type="ECO:0000313" key="4">
    <source>
        <dbReference type="Proteomes" id="UP000176005"/>
    </source>
</evidence>